<protein>
    <submittedName>
        <fullName evidence="2">Uncharacterized protein</fullName>
    </submittedName>
</protein>
<sequence>MRWAGRRELASEPSGVKSGASSNGDSGINKACILGARMM</sequence>
<proteinExistence type="predicted"/>
<evidence type="ECO:0000256" key="1">
    <source>
        <dbReference type="SAM" id="MobiDB-lite"/>
    </source>
</evidence>
<feature type="region of interest" description="Disordered" evidence="1">
    <location>
        <begin position="1"/>
        <end position="28"/>
    </location>
</feature>
<reference evidence="2" key="1">
    <citation type="submission" date="2014-09" db="EMBL/GenBank/DDBJ databases">
        <authorList>
            <person name="Magalhaes I.L.F."/>
            <person name="Oliveira U."/>
            <person name="Santos F.R."/>
            <person name="Vidigal T.H.D.A."/>
            <person name="Brescovit A.D."/>
            <person name="Santos A.J."/>
        </authorList>
    </citation>
    <scope>NUCLEOTIDE SEQUENCE</scope>
    <source>
        <tissue evidence="2">Shoot tissue taken approximately 20 cm above the soil surface</tissue>
    </source>
</reference>
<evidence type="ECO:0000313" key="2">
    <source>
        <dbReference type="EMBL" id="JAD26847.1"/>
    </source>
</evidence>
<reference evidence="2" key="2">
    <citation type="journal article" date="2015" name="Data Brief">
        <title>Shoot transcriptome of the giant reed, Arundo donax.</title>
        <authorList>
            <person name="Barrero R.A."/>
            <person name="Guerrero F.D."/>
            <person name="Moolhuijzen P."/>
            <person name="Goolsby J.A."/>
            <person name="Tidwell J."/>
            <person name="Bellgard S.E."/>
            <person name="Bellgard M.I."/>
        </authorList>
    </citation>
    <scope>NUCLEOTIDE SEQUENCE</scope>
    <source>
        <tissue evidence="2">Shoot tissue taken approximately 20 cm above the soil surface</tissue>
    </source>
</reference>
<accession>A0A0A8YW52</accession>
<dbReference type="EMBL" id="GBRH01271048">
    <property type="protein sequence ID" value="JAD26847.1"/>
    <property type="molecule type" value="Transcribed_RNA"/>
</dbReference>
<name>A0A0A8YW52_ARUDO</name>
<organism evidence="2">
    <name type="scientific">Arundo donax</name>
    <name type="common">Giant reed</name>
    <name type="synonym">Donax arundinaceus</name>
    <dbReference type="NCBI Taxonomy" id="35708"/>
    <lineage>
        <taxon>Eukaryota</taxon>
        <taxon>Viridiplantae</taxon>
        <taxon>Streptophyta</taxon>
        <taxon>Embryophyta</taxon>
        <taxon>Tracheophyta</taxon>
        <taxon>Spermatophyta</taxon>
        <taxon>Magnoliopsida</taxon>
        <taxon>Liliopsida</taxon>
        <taxon>Poales</taxon>
        <taxon>Poaceae</taxon>
        <taxon>PACMAD clade</taxon>
        <taxon>Arundinoideae</taxon>
        <taxon>Arundineae</taxon>
        <taxon>Arundo</taxon>
    </lineage>
</organism>
<feature type="compositionally biased region" description="Basic and acidic residues" evidence="1">
    <location>
        <begin position="1"/>
        <end position="10"/>
    </location>
</feature>
<dbReference type="AlphaFoldDB" id="A0A0A8YW52"/>